<dbReference type="Gene3D" id="3.40.50.2300">
    <property type="match status" value="1"/>
</dbReference>
<keyword evidence="2" id="KW-0238">DNA-binding</keyword>
<evidence type="ECO:0000313" key="7">
    <source>
        <dbReference type="Proteomes" id="UP000248925"/>
    </source>
</evidence>
<dbReference type="InterPro" id="IPR039420">
    <property type="entry name" value="WalR-like"/>
</dbReference>
<dbReference type="Pfam" id="PF00072">
    <property type="entry name" value="Response_reg"/>
    <property type="match status" value="1"/>
</dbReference>
<dbReference type="GO" id="GO:0032993">
    <property type="term" value="C:protein-DNA complex"/>
    <property type="evidence" value="ECO:0007669"/>
    <property type="project" value="TreeGrafter"/>
</dbReference>
<comment type="caution">
    <text evidence="6">The sequence shown here is derived from an EMBL/GenBank/DDBJ whole genome shotgun (WGS) entry which is preliminary data.</text>
</comment>
<evidence type="ECO:0000256" key="3">
    <source>
        <dbReference type="ARBA" id="ARBA00023163"/>
    </source>
</evidence>
<dbReference type="PROSITE" id="PS50110">
    <property type="entry name" value="RESPONSE_REGULATORY"/>
    <property type="match status" value="1"/>
</dbReference>
<dbReference type="GO" id="GO:0000156">
    <property type="term" value="F:phosphorelay response regulator activity"/>
    <property type="evidence" value="ECO:0007669"/>
    <property type="project" value="TreeGrafter"/>
</dbReference>
<dbReference type="InterPro" id="IPR001789">
    <property type="entry name" value="Sig_transdc_resp-reg_receiver"/>
</dbReference>
<accession>A0A2W4CXZ5</accession>
<dbReference type="GO" id="GO:0000976">
    <property type="term" value="F:transcription cis-regulatory region binding"/>
    <property type="evidence" value="ECO:0007669"/>
    <property type="project" value="TreeGrafter"/>
</dbReference>
<feature type="domain" description="Response regulatory" evidence="5">
    <location>
        <begin position="2"/>
        <end position="116"/>
    </location>
</feature>
<dbReference type="SUPFAM" id="SSF52172">
    <property type="entry name" value="CheY-like"/>
    <property type="match status" value="1"/>
</dbReference>
<sequence length="146" mass="16253">MRILLVEDNILIGNAVRDHVAADGWEVDWATDLMMATKAVDQTRYAVILLDLRLPDGSGLDLLRHLRNGSRLMPVIILSAYDQISDQIEALRIGAVDYLVKPFDLSELISRISRIATPFKLNPSIDRPDVPAVEVSCRHPFAPPLA</sequence>
<evidence type="ECO:0000256" key="4">
    <source>
        <dbReference type="PROSITE-ProRule" id="PRU00169"/>
    </source>
</evidence>
<name>A0A2W4CXZ5_9HYPH</name>
<evidence type="ECO:0000256" key="1">
    <source>
        <dbReference type="ARBA" id="ARBA00023015"/>
    </source>
</evidence>
<dbReference type="Proteomes" id="UP000248925">
    <property type="component" value="Unassembled WGS sequence"/>
</dbReference>
<keyword evidence="3" id="KW-0804">Transcription</keyword>
<dbReference type="OrthoDB" id="9802426at2"/>
<keyword evidence="1" id="KW-0805">Transcription regulation</keyword>
<dbReference type="SMART" id="SM00448">
    <property type="entry name" value="REC"/>
    <property type="match status" value="1"/>
</dbReference>
<dbReference type="RefSeq" id="WP_111158792.1">
    <property type="nucleotide sequence ID" value="NZ_PCDP01000003.1"/>
</dbReference>
<dbReference type="GO" id="GO:0005829">
    <property type="term" value="C:cytosol"/>
    <property type="evidence" value="ECO:0007669"/>
    <property type="project" value="TreeGrafter"/>
</dbReference>
<dbReference type="AlphaFoldDB" id="A0A2W4CXZ5"/>
<evidence type="ECO:0000313" key="6">
    <source>
        <dbReference type="EMBL" id="PZM16301.1"/>
    </source>
</evidence>
<gene>
    <name evidence="6" type="ORF">CPY51_04175</name>
</gene>
<dbReference type="InterPro" id="IPR011006">
    <property type="entry name" value="CheY-like_superfamily"/>
</dbReference>
<evidence type="ECO:0000259" key="5">
    <source>
        <dbReference type="PROSITE" id="PS50110"/>
    </source>
</evidence>
<feature type="modified residue" description="4-aspartylphosphate" evidence="4">
    <location>
        <position position="51"/>
    </location>
</feature>
<dbReference type="GO" id="GO:0006355">
    <property type="term" value="P:regulation of DNA-templated transcription"/>
    <property type="evidence" value="ECO:0007669"/>
    <property type="project" value="TreeGrafter"/>
</dbReference>
<dbReference type="PANTHER" id="PTHR48111">
    <property type="entry name" value="REGULATOR OF RPOS"/>
    <property type="match status" value="1"/>
</dbReference>
<proteinExistence type="predicted"/>
<dbReference type="PANTHER" id="PTHR48111:SF67">
    <property type="entry name" value="TRANSCRIPTIONAL REGULATORY PROTEIN TCTD"/>
    <property type="match status" value="1"/>
</dbReference>
<reference evidence="6 7" key="1">
    <citation type="journal article" date="2018" name="Sci. Rep.">
        <title>Rhizobium tumorigenes sp. nov., a novel plant tumorigenic bacterium isolated from cane gall tumors on thornless blackberry.</title>
        <authorList>
            <person name="Kuzmanovi N."/>
            <person name="Smalla K."/>
            <person name="Gronow S."/>
            <person name="PuBawska J."/>
        </authorList>
    </citation>
    <scope>NUCLEOTIDE SEQUENCE [LARGE SCALE GENOMIC DNA]</scope>
    <source>
        <strain evidence="6 7">CCBAU 85046</strain>
    </source>
</reference>
<dbReference type="EMBL" id="PCDP01000003">
    <property type="protein sequence ID" value="PZM16301.1"/>
    <property type="molecule type" value="Genomic_DNA"/>
</dbReference>
<evidence type="ECO:0000256" key="2">
    <source>
        <dbReference type="ARBA" id="ARBA00023125"/>
    </source>
</evidence>
<organism evidence="6 7">
    <name type="scientific">Rhizobium tubonense</name>
    <dbReference type="NCBI Taxonomy" id="484088"/>
    <lineage>
        <taxon>Bacteria</taxon>
        <taxon>Pseudomonadati</taxon>
        <taxon>Pseudomonadota</taxon>
        <taxon>Alphaproteobacteria</taxon>
        <taxon>Hyphomicrobiales</taxon>
        <taxon>Rhizobiaceae</taxon>
        <taxon>Rhizobium/Agrobacterium group</taxon>
        <taxon>Rhizobium</taxon>
    </lineage>
</organism>
<protein>
    <submittedName>
        <fullName evidence="6">Response regulator</fullName>
    </submittedName>
</protein>
<keyword evidence="7" id="KW-1185">Reference proteome</keyword>
<keyword evidence="4" id="KW-0597">Phosphoprotein</keyword>